<reference evidence="7 8" key="1">
    <citation type="submission" date="2018-09" db="EMBL/GenBank/DDBJ databases">
        <title>Murine metabolic-syndrome-specific gut microbial biobank.</title>
        <authorList>
            <person name="Liu C."/>
        </authorList>
    </citation>
    <scope>NUCLEOTIDE SEQUENCE [LARGE SCALE GENOMIC DNA]</scope>
    <source>
        <strain evidence="7 8">0.1xD8-82</strain>
    </source>
</reference>
<organism evidence="7 8">
    <name type="scientific">Parablautia intestinalis</name>
    <dbReference type="NCBI Taxonomy" id="2320100"/>
    <lineage>
        <taxon>Bacteria</taxon>
        <taxon>Bacillati</taxon>
        <taxon>Bacillota</taxon>
        <taxon>Clostridia</taxon>
        <taxon>Lachnospirales</taxon>
        <taxon>Lachnospiraceae</taxon>
        <taxon>Parablautia</taxon>
    </lineage>
</organism>
<dbReference type="GO" id="GO:0030976">
    <property type="term" value="F:thiamine pyrophosphate binding"/>
    <property type="evidence" value="ECO:0007669"/>
    <property type="project" value="InterPro"/>
</dbReference>
<comment type="similarity">
    <text evidence="1 3">Belongs to the TPP enzyme family.</text>
</comment>
<accession>A0A3A9ALT1</accession>
<evidence type="ECO:0000256" key="3">
    <source>
        <dbReference type="RuleBase" id="RU362132"/>
    </source>
</evidence>
<keyword evidence="2 3" id="KW-0786">Thiamine pyrophosphate</keyword>
<dbReference type="PANTHER" id="PTHR18968:SF142">
    <property type="entry name" value="ACETOLACTATE SYNTHASE"/>
    <property type="match status" value="1"/>
</dbReference>
<dbReference type="SUPFAM" id="SSF52467">
    <property type="entry name" value="DHS-like NAD/FAD-binding domain"/>
    <property type="match status" value="1"/>
</dbReference>
<dbReference type="CDD" id="cd00568">
    <property type="entry name" value="TPP_enzymes"/>
    <property type="match status" value="1"/>
</dbReference>
<evidence type="ECO:0000259" key="5">
    <source>
        <dbReference type="Pfam" id="PF02775"/>
    </source>
</evidence>
<dbReference type="InterPro" id="IPR029061">
    <property type="entry name" value="THDP-binding"/>
</dbReference>
<feature type="domain" description="Thiamine pyrophosphate enzyme central" evidence="4">
    <location>
        <begin position="195"/>
        <end position="331"/>
    </location>
</feature>
<dbReference type="Gene3D" id="3.40.50.970">
    <property type="match status" value="2"/>
</dbReference>
<feature type="domain" description="Thiamine pyrophosphate enzyme TPP-binding" evidence="5">
    <location>
        <begin position="410"/>
        <end position="553"/>
    </location>
</feature>
<dbReference type="InterPro" id="IPR029035">
    <property type="entry name" value="DHS-like_NAD/FAD-binding_dom"/>
</dbReference>
<dbReference type="InterPro" id="IPR012001">
    <property type="entry name" value="Thiamin_PyroP_enz_TPP-bd_dom"/>
</dbReference>
<dbReference type="AlphaFoldDB" id="A0A3A9ALT1"/>
<dbReference type="RefSeq" id="WP_120468057.1">
    <property type="nucleotide sequence ID" value="NZ_RAYQ01000005.1"/>
</dbReference>
<gene>
    <name evidence="7" type="ORF">D7V94_06660</name>
</gene>
<proteinExistence type="inferred from homology"/>
<evidence type="ECO:0000259" key="4">
    <source>
        <dbReference type="Pfam" id="PF00205"/>
    </source>
</evidence>
<evidence type="ECO:0000256" key="1">
    <source>
        <dbReference type="ARBA" id="ARBA00007812"/>
    </source>
</evidence>
<feature type="domain" description="Thiamine pyrophosphate enzyme N-terminal TPP-binding" evidence="6">
    <location>
        <begin position="3"/>
        <end position="106"/>
    </location>
</feature>
<dbReference type="InterPro" id="IPR011766">
    <property type="entry name" value="TPP_enzyme_TPP-bd"/>
</dbReference>
<dbReference type="GO" id="GO:0050660">
    <property type="term" value="F:flavin adenine dinucleotide binding"/>
    <property type="evidence" value="ECO:0007669"/>
    <property type="project" value="TreeGrafter"/>
</dbReference>
<dbReference type="PANTHER" id="PTHR18968">
    <property type="entry name" value="THIAMINE PYROPHOSPHATE ENZYMES"/>
    <property type="match status" value="1"/>
</dbReference>
<dbReference type="GO" id="GO:0003984">
    <property type="term" value="F:acetolactate synthase activity"/>
    <property type="evidence" value="ECO:0007669"/>
    <property type="project" value="TreeGrafter"/>
</dbReference>
<dbReference type="InterPro" id="IPR012000">
    <property type="entry name" value="Thiamin_PyroP_enz_cen_dom"/>
</dbReference>
<dbReference type="GO" id="GO:0009099">
    <property type="term" value="P:L-valine biosynthetic process"/>
    <property type="evidence" value="ECO:0007669"/>
    <property type="project" value="TreeGrafter"/>
</dbReference>
<keyword evidence="8" id="KW-1185">Reference proteome</keyword>
<dbReference type="GO" id="GO:0005948">
    <property type="term" value="C:acetolactate synthase complex"/>
    <property type="evidence" value="ECO:0007669"/>
    <property type="project" value="TreeGrafter"/>
</dbReference>
<dbReference type="Pfam" id="PF00205">
    <property type="entry name" value="TPP_enzyme_M"/>
    <property type="match status" value="1"/>
</dbReference>
<dbReference type="FunFam" id="3.40.50.970:FF:000007">
    <property type="entry name" value="Acetolactate synthase"/>
    <property type="match status" value="1"/>
</dbReference>
<dbReference type="CDD" id="cd07035">
    <property type="entry name" value="TPP_PYR_POX_like"/>
    <property type="match status" value="1"/>
</dbReference>
<dbReference type="OrthoDB" id="4494979at2"/>
<evidence type="ECO:0000259" key="6">
    <source>
        <dbReference type="Pfam" id="PF02776"/>
    </source>
</evidence>
<evidence type="ECO:0000256" key="2">
    <source>
        <dbReference type="ARBA" id="ARBA00023052"/>
    </source>
</evidence>
<dbReference type="EMBL" id="RAYQ01000005">
    <property type="protein sequence ID" value="RKI92357.1"/>
    <property type="molecule type" value="Genomic_DNA"/>
</dbReference>
<evidence type="ECO:0000313" key="7">
    <source>
        <dbReference type="EMBL" id="RKI92357.1"/>
    </source>
</evidence>
<comment type="caution">
    <text evidence="7">The sequence shown here is derived from an EMBL/GenBank/DDBJ whole genome shotgun (WGS) entry which is preliminary data.</text>
</comment>
<evidence type="ECO:0000313" key="8">
    <source>
        <dbReference type="Proteomes" id="UP000280696"/>
    </source>
</evidence>
<name>A0A3A9ALT1_9FIRM</name>
<dbReference type="GO" id="GO:0009097">
    <property type="term" value="P:isoleucine biosynthetic process"/>
    <property type="evidence" value="ECO:0007669"/>
    <property type="project" value="TreeGrafter"/>
</dbReference>
<dbReference type="Proteomes" id="UP000280696">
    <property type="component" value="Unassembled WGS sequence"/>
</dbReference>
<dbReference type="SUPFAM" id="SSF52518">
    <property type="entry name" value="Thiamin diphosphate-binding fold (THDP-binding)"/>
    <property type="match status" value="2"/>
</dbReference>
<dbReference type="Gene3D" id="3.40.50.1220">
    <property type="entry name" value="TPP-binding domain"/>
    <property type="match status" value="1"/>
</dbReference>
<protein>
    <submittedName>
        <fullName evidence="7">Thiamine pyrophosphate-binding protein</fullName>
    </submittedName>
</protein>
<dbReference type="Pfam" id="PF02776">
    <property type="entry name" value="TPP_enzyme_N"/>
    <property type="match status" value="1"/>
</dbReference>
<sequence>MIKLSDYVFQFLEEKGVGHAFMLPGGGAMHLDDSLGKSNIEYTVFLHEQAAAIAAEAYGQHTNRPGLVLVTSGPGATNTVTGVTAGWIDSTPMIIISGQSKRADLVGDKGVRQIGSQEVQIIPMVKPVTKYAVQVLEPEKIRYYLEKAYAKATGGRPGPVWLDIPLDVQAAMVDEKHMAAYSEKAEKYPDITSAVDKTIELLKRAKKPLVLAGNGVKLSGATDTLYEILKELQLPVQTTWKTIDMFAEDDPLYAGHPGIMGDRGANLLLQAADFILSVGCRLDTSVTAFNEKNFGKSAKKVIVDIDPNEIARMEIEKEEAAVCDAGYFLCALKDKIKARGEFFCTRETMEVRQEWLSYCKKIRHAYPVITDEHKLVKGYVSAYYFVGELCKLLRPDDVIVPESSGGAGEITYQAFQLKKGQKMKNAAGLGSMGFGLPYAIGSCIANDKRRTVLLNGDGAFQLNIQELETLHRLSLPVKIFIWNNNGYASIRAMQRNNFEGRYVASDEKSGLTMPDIIKVAEAYGFKTCRIGSNEELDKVLPGIMDDDTPILCELMVLPEETVSPRVKAIVGENGKITSGPLEKMWPYIEEVNLN</sequence>
<dbReference type="Pfam" id="PF02775">
    <property type="entry name" value="TPP_enzyme_C"/>
    <property type="match status" value="1"/>
</dbReference>
<dbReference type="InterPro" id="IPR045229">
    <property type="entry name" value="TPP_enz"/>
</dbReference>
<dbReference type="GO" id="GO:0000287">
    <property type="term" value="F:magnesium ion binding"/>
    <property type="evidence" value="ECO:0007669"/>
    <property type="project" value="InterPro"/>
</dbReference>